<reference evidence="1 2" key="1">
    <citation type="journal article" date="2013" name="PLoS ONE">
        <title>Lactobacillus paracasei comparative genomics: towards species pan-genome definition and exploitation of diversity.</title>
        <authorList>
            <person name="Smokvina T."/>
            <person name="Wels M."/>
            <person name="Polka J."/>
            <person name="Chervaux C."/>
            <person name="Brisse S."/>
            <person name="Boekhorst J."/>
            <person name="van Hylckama Vlieg J.E."/>
            <person name="Siezen R.J."/>
        </authorList>
    </citation>
    <scope>NUCLEOTIDE SEQUENCE [LARGE SCALE GENOMIC DNA]</scope>
    <source>
        <strain evidence="1 2">Lpl14</strain>
    </source>
</reference>
<dbReference type="AlphaFoldDB" id="A0A829GWJ2"/>
<dbReference type="RefSeq" id="WP_016369462.1">
    <property type="nucleotide sequence ID" value="NZ_ANKB01000018.1"/>
</dbReference>
<proteinExistence type="predicted"/>
<organism evidence="1 2">
    <name type="scientific">Lacticaseibacillus paracasei subsp. tolerans Lpl14</name>
    <dbReference type="NCBI Taxonomy" id="1256229"/>
    <lineage>
        <taxon>Bacteria</taxon>
        <taxon>Bacillati</taxon>
        <taxon>Bacillota</taxon>
        <taxon>Bacilli</taxon>
        <taxon>Lactobacillales</taxon>
        <taxon>Lactobacillaceae</taxon>
        <taxon>Lacticaseibacillus</taxon>
    </lineage>
</organism>
<name>A0A829GWJ2_LACPA</name>
<protein>
    <submittedName>
        <fullName evidence="1">Uncharacterized protein</fullName>
    </submittedName>
</protein>
<dbReference type="EMBL" id="ANKB01000018">
    <property type="protein sequence ID" value="EPC65474.1"/>
    <property type="molecule type" value="Genomic_DNA"/>
</dbReference>
<evidence type="ECO:0000313" key="2">
    <source>
        <dbReference type="Proteomes" id="UP000014285"/>
    </source>
</evidence>
<gene>
    <name evidence="1" type="ORF">Lpl14_06863</name>
</gene>
<dbReference type="Proteomes" id="UP000014285">
    <property type="component" value="Unassembled WGS sequence"/>
</dbReference>
<comment type="caution">
    <text evidence="1">The sequence shown here is derived from an EMBL/GenBank/DDBJ whole genome shotgun (WGS) entry which is preliminary data.</text>
</comment>
<accession>A0A829GWJ2</accession>
<sequence>MKMELIAASKMSFGKHPMSRHFNKRSKIVFHVCRSTKHVTINQFKLKHLFETQSYLWSLLIKVKMIEVTKTMAQVPSILLQLLRDIEYR</sequence>
<evidence type="ECO:0000313" key="1">
    <source>
        <dbReference type="EMBL" id="EPC65474.1"/>
    </source>
</evidence>